<keyword evidence="8 12" id="KW-0472">Membrane</keyword>
<feature type="transmembrane region" description="Helical" evidence="12">
    <location>
        <begin position="198"/>
        <end position="221"/>
    </location>
</feature>
<dbReference type="Pfam" id="PF15383">
    <property type="entry name" value="TMEM237"/>
    <property type="match status" value="1"/>
</dbReference>
<dbReference type="Proteomes" id="UP000264800">
    <property type="component" value="Unplaced"/>
</dbReference>
<feature type="transmembrane region" description="Helical" evidence="12">
    <location>
        <begin position="324"/>
        <end position="345"/>
    </location>
</feature>
<proteinExistence type="inferred from homology"/>
<dbReference type="GO" id="GO:0016020">
    <property type="term" value="C:membrane"/>
    <property type="evidence" value="ECO:0007669"/>
    <property type="project" value="UniProtKB-SubCell"/>
</dbReference>
<keyword evidence="9" id="KW-0966">Cell projection</keyword>
<reference evidence="13" key="2">
    <citation type="submission" date="2025-09" db="UniProtKB">
        <authorList>
            <consortium name="Ensembl"/>
        </authorList>
    </citation>
    <scope>IDENTIFICATION</scope>
</reference>
<evidence type="ECO:0000256" key="3">
    <source>
        <dbReference type="ARBA" id="ARBA00008783"/>
    </source>
</evidence>
<evidence type="ECO:0000256" key="5">
    <source>
        <dbReference type="ARBA" id="ARBA00022794"/>
    </source>
</evidence>
<evidence type="ECO:0000256" key="9">
    <source>
        <dbReference type="ARBA" id="ARBA00023273"/>
    </source>
</evidence>
<dbReference type="InterPro" id="IPR029409">
    <property type="entry name" value="TMEM237"/>
</dbReference>
<dbReference type="PANTHER" id="PTHR28388:SF1">
    <property type="entry name" value="TRANSMEMBRANE PROTEIN 237"/>
    <property type="match status" value="1"/>
</dbReference>
<keyword evidence="6 12" id="KW-1133">Transmembrane helix</keyword>
<reference evidence="13" key="1">
    <citation type="submission" date="2025-08" db="UniProtKB">
        <authorList>
            <consortium name="Ensembl"/>
        </authorList>
    </citation>
    <scope>IDENTIFICATION</scope>
</reference>
<keyword evidence="14" id="KW-1185">Reference proteome</keyword>
<feature type="transmembrane region" description="Helical" evidence="12">
    <location>
        <begin position="271"/>
        <end position="293"/>
    </location>
</feature>
<evidence type="ECO:0000256" key="10">
    <source>
        <dbReference type="ARBA" id="ARBA00025631"/>
    </source>
</evidence>
<evidence type="ECO:0000256" key="8">
    <source>
        <dbReference type="ARBA" id="ARBA00023136"/>
    </source>
</evidence>
<dbReference type="AlphaFoldDB" id="A0A3Q3BMH7"/>
<dbReference type="GeneTree" id="ENSGT00390000005159"/>
<keyword evidence="7" id="KW-0969">Cilium</keyword>
<comment type="similarity">
    <text evidence="3">Belongs to the TMEM237 family.</text>
</comment>
<protein>
    <submittedName>
        <fullName evidence="13">Transmembrane protein 237a</fullName>
    </submittedName>
</protein>
<evidence type="ECO:0000256" key="1">
    <source>
        <dbReference type="ARBA" id="ARBA00004138"/>
    </source>
</evidence>
<evidence type="ECO:0000256" key="2">
    <source>
        <dbReference type="ARBA" id="ARBA00004141"/>
    </source>
</evidence>
<dbReference type="GO" id="GO:0060271">
    <property type="term" value="P:cilium assembly"/>
    <property type="evidence" value="ECO:0007669"/>
    <property type="project" value="TreeGrafter"/>
</dbReference>
<feature type="region of interest" description="Disordered" evidence="11">
    <location>
        <begin position="1"/>
        <end position="64"/>
    </location>
</feature>
<comment type="subcellular location">
    <subcellularLocation>
        <location evidence="1">Cell projection</location>
        <location evidence="1">Cilium</location>
    </subcellularLocation>
    <subcellularLocation>
        <location evidence="2">Membrane</location>
        <topology evidence="2">Multi-pass membrane protein</topology>
    </subcellularLocation>
</comment>
<keyword evidence="4 12" id="KW-0812">Transmembrane</keyword>
<comment type="function">
    <text evidence="10">Component of the transition zone in primary cilia. Required for ciliogenesis.</text>
</comment>
<evidence type="ECO:0000256" key="12">
    <source>
        <dbReference type="SAM" id="Phobius"/>
    </source>
</evidence>
<evidence type="ECO:0000256" key="4">
    <source>
        <dbReference type="ARBA" id="ARBA00022692"/>
    </source>
</evidence>
<dbReference type="GO" id="GO:0035869">
    <property type="term" value="C:ciliary transition zone"/>
    <property type="evidence" value="ECO:0007669"/>
    <property type="project" value="TreeGrafter"/>
</dbReference>
<dbReference type="Ensembl" id="ENSKMAT00000027028.1">
    <property type="protein sequence ID" value="ENSKMAP00000026689.1"/>
    <property type="gene ID" value="ENSKMAG00000019779.1"/>
</dbReference>
<accession>A0A3Q3BMH7</accession>
<organism evidence="13 14">
    <name type="scientific">Kryptolebias marmoratus</name>
    <name type="common">Mangrove killifish</name>
    <name type="synonym">Rivulus marmoratus</name>
    <dbReference type="NCBI Taxonomy" id="37003"/>
    <lineage>
        <taxon>Eukaryota</taxon>
        <taxon>Metazoa</taxon>
        <taxon>Chordata</taxon>
        <taxon>Craniata</taxon>
        <taxon>Vertebrata</taxon>
        <taxon>Euteleostomi</taxon>
        <taxon>Actinopterygii</taxon>
        <taxon>Neopterygii</taxon>
        <taxon>Teleostei</taxon>
        <taxon>Neoteleostei</taxon>
        <taxon>Acanthomorphata</taxon>
        <taxon>Ovalentaria</taxon>
        <taxon>Atherinomorphae</taxon>
        <taxon>Cyprinodontiformes</taxon>
        <taxon>Rivulidae</taxon>
        <taxon>Kryptolebias</taxon>
    </lineage>
</organism>
<evidence type="ECO:0000256" key="6">
    <source>
        <dbReference type="ARBA" id="ARBA00022989"/>
    </source>
</evidence>
<dbReference type="PANTHER" id="PTHR28388">
    <property type="entry name" value="TRANSMEMBRANE PROTEIN 237"/>
    <property type="match status" value="1"/>
</dbReference>
<evidence type="ECO:0000256" key="7">
    <source>
        <dbReference type="ARBA" id="ARBA00023069"/>
    </source>
</evidence>
<evidence type="ECO:0000256" key="11">
    <source>
        <dbReference type="SAM" id="MobiDB-lite"/>
    </source>
</evidence>
<keyword evidence="5" id="KW-0970">Cilium biogenesis/degradation</keyword>
<name>A0A3Q3BMH7_KRYMA</name>
<evidence type="ECO:0000313" key="13">
    <source>
        <dbReference type="Ensembl" id="ENSKMAP00000026689.1"/>
    </source>
</evidence>
<evidence type="ECO:0000313" key="14">
    <source>
        <dbReference type="Proteomes" id="UP000264800"/>
    </source>
</evidence>
<feature type="transmembrane region" description="Helical" evidence="12">
    <location>
        <begin position="241"/>
        <end position="259"/>
    </location>
</feature>
<sequence length="359" mass="40154">MTPSPRPAQPRRGSTPGPAQPRRGSTPGPAQPRRGSTPRPAQPRRGSTPRSAQPRRGSTPRSAHTNELISFIHFFLLCMTEVVFSKNSSGCPFCFLPNMLIWSLRKSKLAEHHSSDLRAEDDSIIYETQSPIPQHALFSAPHGHSQPVGKVFVERSRRFHTDRVEQLRHSELADDYMDPRQIWTTRDVALKVHHGFRVIGLFSHGFLAGYAVWNITVVYVLAGEEMRTLPNLLQQYHPLAYPAQSLLYLLLAISTVSAFDRVNLAKTSMALRGFLTLDPVAVASFLYFIALILSLSQQMTSDRINLYPTANQTLWPPGTEHQVLRPWIVVNLVVALLVGVAWAVVSTRPDIDYTEGRPG</sequence>